<dbReference type="InterPro" id="IPR003140">
    <property type="entry name" value="PLipase/COase/thioEstase"/>
</dbReference>
<feature type="region of interest" description="Disordered" evidence="2">
    <location>
        <begin position="1"/>
        <end position="28"/>
    </location>
</feature>
<dbReference type="Gene3D" id="3.40.50.1820">
    <property type="entry name" value="alpha/beta hydrolase"/>
    <property type="match status" value="1"/>
</dbReference>
<gene>
    <name evidence="4" type="ORF">M378DRAFT_424762</name>
</gene>
<dbReference type="AlphaFoldDB" id="A0A0C2X9N7"/>
<dbReference type="STRING" id="946122.A0A0C2X9N7"/>
<sequence length="273" mass="30146">MSESGTEIHLREASEVGESPRNKPAPAASKVPVPFVYIPSDDGMDKNLLIILHGLGDTHAPLAKMGRQLKLPQTAVLSLRAPDQIPYLEEDSFQWYTSFDHLGELIQQPDPTPAIELLSEAVAYLIKDCHWPPHRIHLFGFAQGGTVAAEFGIKSWKDRLEEQRHLSSPTSSPLGSIVSVSGPLLSWPTFKPLSHTPVLVAHRPPPSEAALPKDALVAYKRAFHLVVDAQLTTKHLGMPASKEEWAPIMKFWSEKLGRRQMSGLYEVMSGFAP</sequence>
<dbReference type="EMBL" id="KN818238">
    <property type="protein sequence ID" value="KIL66011.1"/>
    <property type="molecule type" value="Genomic_DNA"/>
</dbReference>
<dbReference type="InterPro" id="IPR029058">
    <property type="entry name" value="AB_hydrolase_fold"/>
</dbReference>
<dbReference type="GO" id="GO:0005737">
    <property type="term" value="C:cytoplasm"/>
    <property type="evidence" value="ECO:0007669"/>
    <property type="project" value="TreeGrafter"/>
</dbReference>
<accession>A0A0C2X9N7</accession>
<protein>
    <recommendedName>
        <fullName evidence="3">Phospholipase/carboxylesterase/thioesterase domain-containing protein</fullName>
    </recommendedName>
</protein>
<proteinExistence type="inferred from homology"/>
<dbReference type="OrthoDB" id="437457at2759"/>
<organism evidence="4 5">
    <name type="scientific">Amanita muscaria (strain Koide BX008)</name>
    <dbReference type="NCBI Taxonomy" id="946122"/>
    <lineage>
        <taxon>Eukaryota</taxon>
        <taxon>Fungi</taxon>
        <taxon>Dikarya</taxon>
        <taxon>Basidiomycota</taxon>
        <taxon>Agaricomycotina</taxon>
        <taxon>Agaricomycetes</taxon>
        <taxon>Agaricomycetidae</taxon>
        <taxon>Agaricales</taxon>
        <taxon>Pluteineae</taxon>
        <taxon>Amanitaceae</taxon>
        <taxon>Amanita</taxon>
    </lineage>
</organism>
<feature type="domain" description="Phospholipase/carboxylesterase/thioesterase" evidence="3">
    <location>
        <begin position="40"/>
        <end position="155"/>
    </location>
</feature>
<evidence type="ECO:0000256" key="2">
    <source>
        <dbReference type="SAM" id="MobiDB-lite"/>
    </source>
</evidence>
<dbReference type="InterPro" id="IPR050565">
    <property type="entry name" value="LYPA1-2/EST-like"/>
</dbReference>
<keyword evidence="5" id="KW-1185">Reference proteome</keyword>
<evidence type="ECO:0000256" key="1">
    <source>
        <dbReference type="ARBA" id="ARBA00006499"/>
    </source>
</evidence>
<dbReference type="GO" id="GO:0008474">
    <property type="term" value="F:palmitoyl-(protein) hydrolase activity"/>
    <property type="evidence" value="ECO:0007669"/>
    <property type="project" value="TreeGrafter"/>
</dbReference>
<evidence type="ECO:0000313" key="5">
    <source>
        <dbReference type="Proteomes" id="UP000054549"/>
    </source>
</evidence>
<dbReference type="Proteomes" id="UP000054549">
    <property type="component" value="Unassembled WGS sequence"/>
</dbReference>
<dbReference type="InParanoid" id="A0A0C2X9N7"/>
<reference evidence="4 5" key="1">
    <citation type="submission" date="2014-04" db="EMBL/GenBank/DDBJ databases">
        <title>Evolutionary Origins and Diversification of the Mycorrhizal Mutualists.</title>
        <authorList>
            <consortium name="DOE Joint Genome Institute"/>
            <consortium name="Mycorrhizal Genomics Consortium"/>
            <person name="Kohler A."/>
            <person name="Kuo A."/>
            <person name="Nagy L.G."/>
            <person name="Floudas D."/>
            <person name="Copeland A."/>
            <person name="Barry K.W."/>
            <person name="Cichocki N."/>
            <person name="Veneault-Fourrey C."/>
            <person name="LaButti K."/>
            <person name="Lindquist E.A."/>
            <person name="Lipzen A."/>
            <person name="Lundell T."/>
            <person name="Morin E."/>
            <person name="Murat C."/>
            <person name="Riley R."/>
            <person name="Ohm R."/>
            <person name="Sun H."/>
            <person name="Tunlid A."/>
            <person name="Henrissat B."/>
            <person name="Grigoriev I.V."/>
            <person name="Hibbett D.S."/>
            <person name="Martin F."/>
        </authorList>
    </citation>
    <scope>NUCLEOTIDE SEQUENCE [LARGE SCALE GENOMIC DNA]</scope>
    <source>
        <strain evidence="4 5">Koide BX008</strain>
    </source>
</reference>
<dbReference type="FunCoup" id="A0A0C2X9N7">
    <property type="interactions" value="300"/>
</dbReference>
<evidence type="ECO:0000259" key="3">
    <source>
        <dbReference type="Pfam" id="PF02230"/>
    </source>
</evidence>
<dbReference type="Pfam" id="PF02230">
    <property type="entry name" value="Abhydrolase_2"/>
    <property type="match status" value="1"/>
</dbReference>
<comment type="similarity">
    <text evidence="1">Belongs to the AB hydrolase superfamily. AB hydrolase 2 family.</text>
</comment>
<name>A0A0C2X9N7_AMAMK</name>
<feature type="compositionally biased region" description="Basic and acidic residues" evidence="2">
    <location>
        <begin position="1"/>
        <end position="21"/>
    </location>
</feature>
<dbReference type="HOGENOM" id="CLU_062889_0_0_1"/>
<dbReference type="GO" id="GO:0052689">
    <property type="term" value="F:carboxylic ester hydrolase activity"/>
    <property type="evidence" value="ECO:0007669"/>
    <property type="project" value="TreeGrafter"/>
</dbReference>
<dbReference type="SUPFAM" id="SSF53474">
    <property type="entry name" value="alpha/beta-Hydrolases"/>
    <property type="match status" value="1"/>
</dbReference>
<dbReference type="PANTHER" id="PTHR10655">
    <property type="entry name" value="LYSOPHOSPHOLIPASE-RELATED"/>
    <property type="match status" value="1"/>
</dbReference>
<dbReference type="PANTHER" id="PTHR10655:SF67">
    <property type="entry name" value="PHOSPHOLIPASE_CARBOXYLESTERASE SUPERFAMILY (AFU_ORTHOLOGUE AFUA_5G09340)"/>
    <property type="match status" value="1"/>
</dbReference>
<evidence type="ECO:0000313" key="4">
    <source>
        <dbReference type="EMBL" id="KIL66011.1"/>
    </source>
</evidence>